<dbReference type="EMBL" id="JH431939">
    <property type="status" value="NOT_ANNOTATED_CDS"/>
    <property type="molecule type" value="Genomic_DNA"/>
</dbReference>
<keyword evidence="5 10" id="KW-0862">Zinc</keyword>
<evidence type="ECO:0000256" key="7">
    <source>
        <dbReference type="ARBA" id="ARBA00023242"/>
    </source>
</evidence>
<dbReference type="InterPro" id="IPR034004">
    <property type="entry name" value="Zn_ribbon_RPA12_C"/>
</dbReference>
<dbReference type="Pfam" id="PF01096">
    <property type="entry name" value="Zn_ribbon_TFIIS"/>
    <property type="match status" value="1"/>
</dbReference>
<evidence type="ECO:0000256" key="1">
    <source>
        <dbReference type="ARBA" id="ARBA00004604"/>
    </source>
</evidence>
<dbReference type="PROSITE" id="PS01030">
    <property type="entry name" value="RNA_POL_M_15KD"/>
    <property type="match status" value="1"/>
</dbReference>
<dbReference type="InterPro" id="IPR019761">
    <property type="entry name" value="DNA-dir_RNA_pol-M_15_CS"/>
</dbReference>
<dbReference type="OMA" id="DHICTKC"/>
<organism evidence="13 14">
    <name type="scientific">Strigamia maritima</name>
    <name type="common">European centipede</name>
    <name type="synonym">Geophilus maritimus</name>
    <dbReference type="NCBI Taxonomy" id="126957"/>
    <lineage>
        <taxon>Eukaryota</taxon>
        <taxon>Metazoa</taxon>
        <taxon>Ecdysozoa</taxon>
        <taxon>Arthropoda</taxon>
        <taxon>Myriapoda</taxon>
        <taxon>Chilopoda</taxon>
        <taxon>Pleurostigmophora</taxon>
        <taxon>Geophilomorpha</taxon>
        <taxon>Linotaeniidae</taxon>
        <taxon>Strigamia</taxon>
    </lineage>
</organism>
<reference evidence="14" key="1">
    <citation type="submission" date="2011-05" db="EMBL/GenBank/DDBJ databases">
        <authorList>
            <person name="Richards S.R."/>
            <person name="Qu J."/>
            <person name="Jiang H."/>
            <person name="Jhangiani S.N."/>
            <person name="Agravi P."/>
            <person name="Goodspeed R."/>
            <person name="Gross S."/>
            <person name="Mandapat C."/>
            <person name="Jackson L."/>
            <person name="Mathew T."/>
            <person name="Pu L."/>
            <person name="Thornton R."/>
            <person name="Saada N."/>
            <person name="Wilczek-Boney K.B."/>
            <person name="Lee S."/>
            <person name="Kovar C."/>
            <person name="Wu Y."/>
            <person name="Scherer S.E."/>
            <person name="Worley K.C."/>
            <person name="Muzny D.M."/>
            <person name="Gibbs R."/>
        </authorList>
    </citation>
    <scope>NUCLEOTIDE SEQUENCE</scope>
    <source>
        <strain evidence="14">Brora</strain>
    </source>
</reference>
<evidence type="ECO:0000256" key="4">
    <source>
        <dbReference type="ARBA" id="ARBA00022771"/>
    </source>
</evidence>
<comment type="function">
    <text evidence="8">Core component of RNA polymerase I (Pol I), a DNA-dependent RNA polymerase which synthesizes ribosomal RNA precursors using the four ribonucleoside triphosphates as substrates. Can mediate Pol I proofreading of the nascent RNA transcript. Anchors into the Pol I active site to monitor transcription fidelity and cleave mis-incorporated 5'-ribonucleotides.</text>
</comment>
<evidence type="ECO:0000256" key="9">
    <source>
        <dbReference type="PIRNR" id="PIRNR005586"/>
    </source>
</evidence>
<comment type="function">
    <text evidence="9">DNA-dependent RNA polymerase catalyzes the transcription of DNA into RNA using the four ribonucleoside triphosphates as substrates.</text>
</comment>
<feature type="binding site" evidence="10">
    <location>
        <position position="38"/>
    </location>
    <ligand>
        <name>Zn(2+)</name>
        <dbReference type="ChEBI" id="CHEBI:29105"/>
        <label>1</label>
    </ligand>
</feature>
<dbReference type="AlphaFoldDB" id="T1J7T5"/>
<feature type="binding site" evidence="10">
    <location>
        <position position="116"/>
    </location>
    <ligand>
        <name>Zn(2+)</name>
        <dbReference type="ChEBI" id="CHEBI:29105"/>
        <label>2</label>
    </ligand>
</feature>
<accession>T1J7T5</accession>
<feature type="domain" description="TFIIS-type" evidence="12">
    <location>
        <begin position="81"/>
        <end position="117"/>
    </location>
</feature>
<evidence type="ECO:0000256" key="10">
    <source>
        <dbReference type="PIRSR" id="PIRSR005586-1"/>
    </source>
</evidence>
<feature type="binding site" evidence="10">
    <location>
        <position position="113"/>
    </location>
    <ligand>
        <name>Zn(2+)</name>
        <dbReference type="ChEBI" id="CHEBI:29105"/>
        <label>2</label>
    </ligand>
</feature>
<dbReference type="HOGENOM" id="CLU_093932_1_2_1"/>
<feature type="binding site" evidence="10">
    <location>
        <position position="88"/>
    </location>
    <ligand>
        <name>Zn(2+)</name>
        <dbReference type="ChEBI" id="CHEBI:29105"/>
        <label>2</label>
    </ligand>
</feature>
<name>T1J7T5_STRMM</name>
<dbReference type="GO" id="GO:0005736">
    <property type="term" value="C:RNA polymerase I complex"/>
    <property type="evidence" value="ECO:0007669"/>
    <property type="project" value="TreeGrafter"/>
</dbReference>
<keyword evidence="14" id="KW-1185">Reference proteome</keyword>
<feature type="binding site" evidence="10">
    <location>
        <position position="23"/>
    </location>
    <ligand>
        <name>Zn(2+)</name>
        <dbReference type="ChEBI" id="CHEBI:29105"/>
        <label>1</label>
    </ligand>
</feature>
<feature type="binding site" evidence="10">
    <location>
        <position position="20"/>
    </location>
    <ligand>
        <name>Zn(2+)</name>
        <dbReference type="ChEBI" id="CHEBI:29105"/>
        <label>1</label>
    </ligand>
</feature>
<proteinExistence type="inferred from homology"/>
<dbReference type="CDD" id="cd10507">
    <property type="entry name" value="Zn-ribbon_RPA12"/>
    <property type="match status" value="1"/>
</dbReference>
<dbReference type="STRING" id="126957.T1J7T5"/>
<comment type="subcellular location">
    <subcellularLocation>
        <location evidence="1">Nucleus</location>
        <location evidence="1">Nucleolus</location>
    </subcellularLocation>
</comment>
<dbReference type="Proteomes" id="UP000014500">
    <property type="component" value="Unassembled WGS sequence"/>
</dbReference>
<feature type="binding site" evidence="10">
    <location>
        <position position="85"/>
    </location>
    <ligand>
        <name>Zn(2+)</name>
        <dbReference type="ChEBI" id="CHEBI:29105"/>
        <label>2</label>
    </ligand>
</feature>
<evidence type="ECO:0000259" key="12">
    <source>
        <dbReference type="PROSITE" id="PS51133"/>
    </source>
</evidence>
<dbReference type="eggNOG" id="KOG2907">
    <property type="taxonomic scope" value="Eukaryota"/>
</dbReference>
<evidence type="ECO:0000256" key="6">
    <source>
        <dbReference type="ARBA" id="ARBA00023163"/>
    </source>
</evidence>
<evidence type="ECO:0000256" key="11">
    <source>
        <dbReference type="PIRSR" id="PIRSR005586-2"/>
    </source>
</evidence>
<dbReference type="PIRSF" id="PIRSF005586">
    <property type="entry name" value="RNApol_RpoM"/>
    <property type="match status" value="1"/>
</dbReference>
<evidence type="ECO:0000256" key="8">
    <source>
        <dbReference type="ARBA" id="ARBA00044497"/>
    </source>
</evidence>
<keyword evidence="6 9" id="KW-0804">Transcription</keyword>
<dbReference type="Gene3D" id="2.20.25.10">
    <property type="match status" value="1"/>
</dbReference>
<dbReference type="InterPro" id="IPR001222">
    <property type="entry name" value="Znf_TFIIS"/>
</dbReference>
<evidence type="ECO:0000256" key="2">
    <source>
        <dbReference type="ARBA" id="ARBA00022478"/>
    </source>
</evidence>
<evidence type="ECO:0000313" key="14">
    <source>
        <dbReference type="Proteomes" id="UP000014500"/>
    </source>
</evidence>
<dbReference type="GO" id="GO:0006363">
    <property type="term" value="P:termination of RNA polymerase I transcription"/>
    <property type="evidence" value="ECO:0007669"/>
    <property type="project" value="TreeGrafter"/>
</dbReference>
<comment type="similarity">
    <text evidence="9">Belongs to the archaeal rpoM/eukaryotic RPA12/RPB9/RPC11 RNA polymerase family.</text>
</comment>
<dbReference type="PhylomeDB" id="T1J7T5"/>
<feature type="binding site" evidence="10">
    <location>
        <position position="41"/>
    </location>
    <ligand>
        <name>Zn(2+)</name>
        <dbReference type="ChEBI" id="CHEBI:29105"/>
        <label>1</label>
    </ligand>
</feature>
<dbReference type="PANTHER" id="PTHR11239">
    <property type="entry name" value="DNA-DIRECTED RNA POLYMERASE"/>
    <property type="match status" value="1"/>
</dbReference>
<dbReference type="GO" id="GO:0008270">
    <property type="term" value="F:zinc ion binding"/>
    <property type="evidence" value="ECO:0007669"/>
    <property type="project" value="UniProtKB-KW"/>
</dbReference>
<keyword evidence="3 10" id="KW-0479">Metal-binding</keyword>
<feature type="zinc finger region" description="C4-type" evidence="11">
    <location>
        <begin position="20"/>
        <end position="41"/>
    </location>
</feature>
<dbReference type="SUPFAM" id="SSF57783">
    <property type="entry name" value="Zinc beta-ribbon"/>
    <property type="match status" value="1"/>
</dbReference>
<dbReference type="PANTHER" id="PTHR11239:SF14">
    <property type="entry name" value="DNA-DIRECTED RNA POLYMERASE I SUBUNIT RPA12"/>
    <property type="match status" value="1"/>
</dbReference>
<protein>
    <recommendedName>
        <fullName evidence="9">DNA-directed RNA polymerase subunit</fullName>
    </recommendedName>
</protein>
<dbReference type="GO" id="GO:0003899">
    <property type="term" value="F:DNA-directed RNA polymerase activity"/>
    <property type="evidence" value="ECO:0007669"/>
    <property type="project" value="InterPro"/>
</dbReference>
<dbReference type="PROSITE" id="PS51133">
    <property type="entry name" value="ZF_TFIIS_2"/>
    <property type="match status" value="1"/>
</dbReference>
<dbReference type="SMART" id="SM00440">
    <property type="entry name" value="ZnF_C2C2"/>
    <property type="match status" value="1"/>
</dbReference>
<sequence length="117" mass="12743">MTKSGGSCRQSDFTGETDFCPECGAILPLPGREDSIKCRVCSFAVNVTEFNGIEHISTVTFNQENKCAKTGVSRTPLGPLVDRKCPKCGNDQMTFATLQTRSADEGQTVFYTCTQCK</sequence>
<reference evidence="13" key="2">
    <citation type="submission" date="2015-02" db="UniProtKB">
        <authorList>
            <consortium name="EnsemblMetazoa"/>
        </authorList>
    </citation>
    <scope>IDENTIFICATION</scope>
</reference>
<keyword evidence="2 9" id="KW-0240">DNA-directed RNA polymerase</keyword>
<dbReference type="InterPro" id="IPR012164">
    <property type="entry name" value="Rpa12/Rpb9/Rpc10/TFS"/>
</dbReference>
<keyword evidence="7 9" id="KW-0539">Nucleus</keyword>
<evidence type="ECO:0000256" key="5">
    <source>
        <dbReference type="ARBA" id="ARBA00022833"/>
    </source>
</evidence>
<dbReference type="EnsemblMetazoa" id="SMAR009740-RA">
    <property type="protein sequence ID" value="SMAR009740-PA"/>
    <property type="gene ID" value="SMAR009740"/>
</dbReference>
<evidence type="ECO:0000256" key="3">
    <source>
        <dbReference type="ARBA" id="ARBA00022723"/>
    </source>
</evidence>
<keyword evidence="4 11" id="KW-0863">Zinc-finger</keyword>
<evidence type="ECO:0000313" key="13">
    <source>
        <dbReference type="EnsemblMetazoa" id="SMAR009740-PA"/>
    </source>
</evidence>
<dbReference type="GO" id="GO:0003676">
    <property type="term" value="F:nucleic acid binding"/>
    <property type="evidence" value="ECO:0007669"/>
    <property type="project" value="InterPro"/>
</dbReference>